<dbReference type="OrthoDB" id="3444999at2"/>
<dbReference type="EMBL" id="QUAC01000399">
    <property type="protein sequence ID" value="REK85847.1"/>
    <property type="molecule type" value="Genomic_DNA"/>
</dbReference>
<name>A0A371PTR2_STRIH</name>
<accession>A0A371PTR2</accession>
<organism evidence="1 2">
    <name type="scientific">Streptomyces inhibens</name>
    <dbReference type="NCBI Taxonomy" id="2293571"/>
    <lineage>
        <taxon>Bacteria</taxon>
        <taxon>Bacillati</taxon>
        <taxon>Actinomycetota</taxon>
        <taxon>Actinomycetes</taxon>
        <taxon>Kitasatosporales</taxon>
        <taxon>Streptomycetaceae</taxon>
        <taxon>Streptomyces</taxon>
    </lineage>
</organism>
<reference evidence="1 2" key="1">
    <citation type="submission" date="2018-08" db="EMBL/GenBank/DDBJ databases">
        <title>Streptomyces NEAU-D10 sp. nov., a novel Actinomycete isolated from soil.</title>
        <authorList>
            <person name="Jin L."/>
        </authorList>
    </citation>
    <scope>NUCLEOTIDE SEQUENCE [LARGE SCALE GENOMIC DNA]</scope>
    <source>
        <strain evidence="1 2">NEAU-D10</strain>
    </source>
</reference>
<protein>
    <submittedName>
        <fullName evidence="1">Uncharacterized protein</fullName>
    </submittedName>
</protein>
<keyword evidence="2" id="KW-1185">Reference proteome</keyword>
<dbReference type="AlphaFoldDB" id="A0A371PTR2"/>
<dbReference type="RefSeq" id="WP_128511252.1">
    <property type="nucleotide sequence ID" value="NZ_QUAC01000399.1"/>
</dbReference>
<sequence length="229" mass="25108">MHDGDRRQRDGLSLLLELIDAAQAERVRARLGLPAPGAGEPAAGRWDPADRDAARWLLDGWTAPGSVMLWMLECDDPDINRQVYASESATPAIRRDILRGVPFGPGARGPVTVHERIAGDAEPDIRMAHVGDAVVDALRRARTMRQGRAAAMAVTRDDWNLVAVADLEEPLPGGCCPSLPSAGRRSHTGWRRRWSSSGRSYRASWAAIRRPGRCARSCCRPSTGRCRSW</sequence>
<evidence type="ECO:0000313" key="1">
    <source>
        <dbReference type="EMBL" id="REK85847.1"/>
    </source>
</evidence>
<gene>
    <name evidence="1" type="ORF">DY245_35815</name>
</gene>
<proteinExistence type="predicted"/>
<comment type="caution">
    <text evidence="1">The sequence shown here is derived from an EMBL/GenBank/DDBJ whole genome shotgun (WGS) entry which is preliminary data.</text>
</comment>
<evidence type="ECO:0000313" key="2">
    <source>
        <dbReference type="Proteomes" id="UP000262477"/>
    </source>
</evidence>
<dbReference type="Proteomes" id="UP000262477">
    <property type="component" value="Unassembled WGS sequence"/>
</dbReference>